<gene>
    <name evidence="1" type="ORF">IMG5_196480</name>
</gene>
<reference evidence="1 2" key="1">
    <citation type="submission" date="2011-07" db="EMBL/GenBank/DDBJ databases">
        <authorList>
            <person name="Coyne R."/>
            <person name="Brami D."/>
            <person name="Johnson J."/>
            <person name="Hostetler J."/>
            <person name="Hannick L."/>
            <person name="Clark T."/>
            <person name="Cassidy-Hanley D."/>
            <person name="Inman J."/>
        </authorList>
    </citation>
    <scope>NUCLEOTIDE SEQUENCE [LARGE SCALE GENOMIC DNA]</scope>
    <source>
        <strain evidence="1 2">G5</strain>
    </source>
</reference>
<protein>
    <submittedName>
        <fullName evidence="1">Uncharacterized protein</fullName>
    </submittedName>
</protein>
<evidence type="ECO:0000313" key="1">
    <source>
        <dbReference type="EMBL" id="EGR27378.1"/>
    </source>
</evidence>
<sequence length="106" mass="12525">MYFFSKYYLLEVEGENNDEQEDEKQNNKKEKTPLLFVDVNLGQGMTKRIIVYENDRSEQLANKFAEEHKLDDITKKKFKELLDEQIAGLLSKIEEEVLSFDSNINE</sequence>
<dbReference type="PANTHER" id="PTHR38150">
    <property type="entry name" value="EF-HAND DOMAIN-CONTAINING PROTEIN"/>
    <property type="match status" value="1"/>
</dbReference>
<dbReference type="GeneID" id="14903450"/>
<dbReference type="OrthoDB" id="313258at2759"/>
<keyword evidence="2" id="KW-1185">Reference proteome</keyword>
<proteinExistence type="predicted"/>
<organism evidence="1 2">
    <name type="scientific">Ichthyophthirius multifiliis</name>
    <name type="common">White spot disease agent</name>
    <name type="synonym">Ich</name>
    <dbReference type="NCBI Taxonomy" id="5932"/>
    <lineage>
        <taxon>Eukaryota</taxon>
        <taxon>Sar</taxon>
        <taxon>Alveolata</taxon>
        <taxon>Ciliophora</taxon>
        <taxon>Intramacronucleata</taxon>
        <taxon>Oligohymenophorea</taxon>
        <taxon>Hymenostomatida</taxon>
        <taxon>Ophryoglenina</taxon>
        <taxon>Ichthyophthirius</taxon>
    </lineage>
</organism>
<name>G0R554_ICHMU</name>
<dbReference type="Proteomes" id="UP000008983">
    <property type="component" value="Unassembled WGS sequence"/>
</dbReference>
<dbReference type="InParanoid" id="G0R554"/>
<dbReference type="EMBL" id="GL984361">
    <property type="protein sequence ID" value="EGR27378.1"/>
    <property type="molecule type" value="Genomic_DNA"/>
</dbReference>
<dbReference type="RefSeq" id="XP_004024262.1">
    <property type="nucleotide sequence ID" value="XM_004024213.1"/>
</dbReference>
<dbReference type="PANTHER" id="PTHR38150:SF1">
    <property type="entry name" value="PFU DOMAIN-CONTAINING PROTEIN"/>
    <property type="match status" value="1"/>
</dbReference>
<dbReference type="AlphaFoldDB" id="G0R554"/>
<evidence type="ECO:0000313" key="2">
    <source>
        <dbReference type="Proteomes" id="UP000008983"/>
    </source>
</evidence>
<accession>G0R554</accession>